<proteinExistence type="predicted"/>
<reference evidence="2 3" key="1">
    <citation type="submission" date="2019-11" db="EMBL/GenBank/DDBJ databases">
        <authorList>
            <person name="Cao P."/>
        </authorList>
    </citation>
    <scope>NUCLEOTIDE SEQUENCE [LARGE SCALE GENOMIC DNA]</scope>
    <source>
        <strain evidence="2 3">NEAU-AAG5</strain>
    </source>
</reference>
<accession>A0A7K1L9P2</accession>
<dbReference type="InterPro" id="IPR051604">
    <property type="entry name" value="Ergot_Alk_Oxidoreductase"/>
</dbReference>
<evidence type="ECO:0000259" key="1">
    <source>
        <dbReference type="Pfam" id="PF05368"/>
    </source>
</evidence>
<dbReference type="InterPro" id="IPR036291">
    <property type="entry name" value="NAD(P)-bd_dom_sf"/>
</dbReference>
<evidence type="ECO:0000313" key="3">
    <source>
        <dbReference type="Proteomes" id="UP000432015"/>
    </source>
</evidence>
<evidence type="ECO:0000313" key="2">
    <source>
        <dbReference type="EMBL" id="MUN41141.1"/>
    </source>
</evidence>
<dbReference type="SUPFAM" id="SSF51735">
    <property type="entry name" value="NAD(P)-binding Rossmann-fold domains"/>
    <property type="match status" value="1"/>
</dbReference>
<dbReference type="InterPro" id="IPR008030">
    <property type="entry name" value="NmrA-like"/>
</dbReference>
<dbReference type="RefSeq" id="WP_156220321.1">
    <property type="nucleotide sequence ID" value="NZ_WOFH01000013.1"/>
</dbReference>
<dbReference type="PANTHER" id="PTHR43162">
    <property type="match status" value="1"/>
</dbReference>
<dbReference type="Proteomes" id="UP000432015">
    <property type="component" value="Unassembled WGS sequence"/>
</dbReference>
<keyword evidence="3" id="KW-1185">Reference proteome</keyword>
<dbReference type="Gene3D" id="3.40.50.720">
    <property type="entry name" value="NAD(P)-binding Rossmann-like Domain"/>
    <property type="match status" value="1"/>
</dbReference>
<dbReference type="Gene3D" id="3.90.25.10">
    <property type="entry name" value="UDP-galactose 4-epimerase, domain 1"/>
    <property type="match status" value="1"/>
</dbReference>
<name>A0A7K1L9P2_9ACTN</name>
<dbReference type="AlphaFoldDB" id="A0A7K1L9P2"/>
<gene>
    <name evidence="2" type="ORF">GNZ18_31740</name>
</gene>
<organism evidence="2 3">
    <name type="scientific">Actinomadura litoris</name>
    <dbReference type="NCBI Taxonomy" id="2678616"/>
    <lineage>
        <taxon>Bacteria</taxon>
        <taxon>Bacillati</taxon>
        <taxon>Actinomycetota</taxon>
        <taxon>Actinomycetes</taxon>
        <taxon>Streptosporangiales</taxon>
        <taxon>Thermomonosporaceae</taxon>
        <taxon>Actinomadura</taxon>
    </lineage>
</organism>
<feature type="domain" description="NmrA-like" evidence="1">
    <location>
        <begin position="3"/>
        <end position="226"/>
    </location>
</feature>
<dbReference type="Pfam" id="PF05368">
    <property type="entry name" value="NmrA"/>
    <property type="match status" value="1"/>
</dbReference>
<dbReference type="PANTHER" id="PTHR43162:SF1">
    <property type="entry name" value="PRESTALK A DIFFERENTIATION PROTEIN A"/>
    <property type="match status" value="1"/>
</dbReference>
<protein>
    <submittedName>
        <fullName evidence="2">NAD(P)H-binding protein</fullName>
    </submittedName>
</protein>
<sequence length="279" mass="29881">MYLVIGATAHFGRQTVEALHAEGHGVRALTRTPEKAALPEGVEVVQADLTVPRTLPAALDGVTAAFLVLQYGMDATALVEAAAEAGVRRIVFLSSGAVVDGADEQPDVIAAYHAGVERLIAESGMEHTFLRLLFPAINSLTFGMQLQGGDVVRAPYTRASFSAIHERDVADVAVRALVDEGHAGEVYDLTGPEALTQADQVAILAETLGRPLVAEDLDPEATRKQMARFMDGAFLDALFAMMAKAVDRPAEVNDVVRRIAGHPGRTYRQWTLDHAPDFS</sequence>
<comment type="caution">
    <text evidence="2">The sequence shown here is derived from an EMBL/GenBank/DDBJ whole genome shotgun (WGS) entry which is preliminary data.</text>
</comment>
<dbReference type="EMBL" id="WOFH01000013">
    <property type="protein sequence ID" value="MUN41141.1"/>
    <property type="molecule type" value="Genomic_DNA"/>
</dbReference>